<accession>B8GRK6</accession>
<dbReference type="EMBL" id="CP001339">
    <property type="protein sequence ID" value="ACL72560.1"/>
    <property type="molecule type" value="Genomic_DNA"/>
</dbReference>
<sequence length="176" mass="19774" precursor="true">MMRWLLTLALCLGLPAQAGMTVEDLLAQEQAPPGVVLEVVENDHEALQTLLPEILDHISRLRARYPQMGIAVVTHGNEQFSLTRGQRDARGELHARMESLVREQHVEVAVCATYAGWRNVELEDFPDFVQVAESAPARINDFRALGYEVIRLRPPGAGREQEQDPLEFDQPAPETR</sequence>
<dbReference type="KEGG" id="tgr:Tgr7_1476"/>
<feature type="signal peptide" evidence="2">
    <location>
        <begin position="1"/>
        <end position="18"/>
    </location>
</feature>
<dbReference type="STRING" id="396588.Tgr7_1476"/>
<feature type="chain" id="PRO_5002873258" evidence="2">
    <location>
        <begin position="19"/>
        <end position="176"/>
    </location>
</feature>
<keyword evidence="2" id="KW-0732">Signal</keyword>
<reference evidence="3 4" key="1">
    <citation type="journal article" date="2011" name="Stand. Genomic Sci.">
        <title>Complete genome sequence of 'Thioalkalivibrio sulfidophilus' HL-EbGr7.</title>
        <authorList>
            <person name="Muyzer G."/>
            <person name="Sorokin D.Y."/>
            <person name="Mavromatis K."/>
            <person name="Lapidus A."/>
            <person name="Clum A."/>
            <person name="Ivanova N."/>
            <person name="Pati A."/>
            <person name="d'Haeseleer P."/>
            <person name="Woyke T."/>
            <person name="Kyrpides N.C."/>
        </authorList>
    </citation>
    <scope>NUCLEOTIDE SEQUENCE [LARGE SCALE GENOMIC DNA]</scope>
    <source>
        <strain evidence="3 4">HL-EbGR7</strain>
    </source>
</reference>
<feature type="region of interest" description="Disordered" evidence="1">
    <location>
        <begin position="154"/>
        <end position="176"/>
    </location>
</feature>
<gene>
    <name evidence="3" type="ordered locus">Tgr7_1476</name>
</gene>
<keyword evidence="4" id="KW-1185">Reference proteome</keyword>
<dbReference type="Gene3D" id="3.40.1260.10">
    <property type="entry name" value="DsrEFH-like"/>
    <property type="match status" value="1"/>
</dbReference>
<dbReference type="RefSeq" id="WP_012638043.1">
    <property type="nucleotide sequence ID" value="NC_011901.1"/>
</dbReference>
<evidence type="ECO:0000256" key="2">
    <source>
        <dbReference type="SAM" id="SignalP"/>
    </source>
</evidence>
<dbReference type="AlphaFoldDB" id="B8GRK6"/>
<dbReference type="InterPro" id="IPR027396">
    <property type="entry name" value="DsrEFH-like"/>
</dbReference>
<evidence type="ECO:0000313" key="3">
    <source>
        <dbReference type="EMBL" id="ACL72560.1"/>
    </source>
</evidence>
<proteinExistence type="predicted"/>
<dbReference type="SUPFAM" id="SSF75169">
    <property type="entry name" value="DsrEFH-like"/>
    <property type="match status" value="1"/>
</dbReference>
<evidence type="ECO:0000313" key="4">
    <source>
        <dbReference type="Proteomes" id="UP000002383"/>
    </source>
</evidence>
<dbReference type="Proteomes" id="UP000002383">
    <property type="component" value="Chromosome"/>
</dbReference>
<evidence type="ECO:0000256" key="1">
    <source>
        <dbReference type="SAM" id="MobiDB-lite"/>
    </source>
</evidence>
<dbReference type="HOGENOM" id="CLU_1440460_0_0_6"/>
<dbReference type="eggNOG" id="COG1416">
    <property type="taxonomic scope" value="Bacteria"/>
</dbReference>
<dbReference type="OrthoDB" id="5786769at2"/>
<protein>
    <submittedName>
        <fullName evidence="3">Uncharacterized protein</fullName>
    </submittedName>
</protein>
<organism evidence="3 4">
    <name type="scientific">Thioalkalivibrio sulfidiphilus (strain HL-EbGR7)</name>
    <dbReference type="NCBI Taxonomy" id="396588"/>
    <lineage>
        <taxon>Bacteria</taxon>
        <taxon>Pseudomonadati</taxon>
        <taxon>Pseudomonadota</taxon>
        <taxon>Gammaproteobacteria</taxon>
        <taxon>Chromatiales</taxon>
        <taxon>Ectothiorhodospiraceae</taxon>
        <taxon>Thioalkalivibrio</taxon>
    </lineage>
</organism>
<name>B8GRK6_THISH</name>